<dbReference type="EMBL" id="CP029078">
    <property type="protein sequence ID" value="QCN89473.1"/>
    <property type="molecule type" value="Genomic_DNA"/>
</dbReference>
<dbReference type="SUPFAM" id="SSF49785">
    <property type="entry name" value="Galactose-binding domain-like"/>
    <property type="match status" value="1"/>
</dbReference>
<dbReference type="InterPro" id="IPR008929">
    <property type="entry name" value="Chondroitin_lyas"/>
</dbReference>
<proteinExistence type="predicted"/>
<organism evidence="2 3">
    <name type="scientific">Streptomyces griseoviridis</name>
    <dbReference type="NCBI Taxonomy" id="45398"/>
    <lineage>
        <taxon>Bacteria</taxon>
        <taxon>Bacillati</taxon>
        <taxon>Actinomycetota</taxon>
        <taxon>Actinomycetes</taxon>
        <taxon>Kitasatosporales</taxon>
        <taxon>Streptomycetaceae</taxon>
        <taxon>Streptomyces</taxon>
    </lineage>
</organism>
<feature type="signal peptide" evidence="1">
    <location>
        <begin position="1"/>
        <end position="31"/>
    </location>
</feature>
<dbReference type="InterPro" id="IPR015919">
    <property type="entry name" value="Cadherin-like_sf"/>
</dbReference>
<gene>
    <name evidence="2" type="ORF">DDJ31_34670</name>
</gene>
<dbReference type="SUPFAM" id="SSF49313">
    <property type="entry name" value="Cadherin-like"/>
    <property type="match status" value="1"/>
</dbReference>
<keyword evidence="3" id="KW-1185">Reference proteome</keyword>
<reference evidence="2 3" key="1">
    <citation type="submission" date="2018-04" db="EMBL/GenBank/DDBJ databases">
        <title>Complete genome sequences of Streptomyces griseoviridis K61 and characterization of antagonistic properties of biological control agents.</title>
        <authorList>
            <person name="Mariita R.M."/>
            <person name="Sello J.K."/>
        </authorList>
    </citation>
    <scope>NUCLEOTIDE SEQUENCE [LARGE SCALE GENOMIC DNA]</scope>
    <source>
        <strain evidence="2 3">K61</strain>
    </source>
</reference>
<dbReference type="Gene3D" id="2.60.40.10">
    <property type="entry name" value="Immunoglobulins"/>
    <property type="match status" value="1"/>
</dbReference>
<accession>A0ABX5U2V8</accession>
<dbReference type="Proteomes" id="UP000501753">
    <property type="component" value="Chromosome"/>
</dbReference>
<dbReference type="Pfam" id="PF05345">
    <property type="entry name" value="He_PIG"/>
    <property type="match status" value="1"/>
</dbReference>
<dbReference type="Gene3D" id="2.60.120.260">
    <property type="entry name" value="Galactose-binding domain-like"/>
    <property type="match status" value="2"/>
</dbReference>
<evidence type="ECO:0008006" key="4">
    <source>
        <dbReference type="Google" id="ProtNLM"/>
    </source>
</evidence>
<sequence length="1171" mass="125922">MWRHISKRFRHARRSATVVALFALLAILVPASPASPASPAGAAAPDPAADAFPGVTLKQVTSSAGFVHPGIAVSASSLVRARQQVLGGVEPWSSYYAAMIETNYASRSLTSVNRGSGVDVPATDAFNSQGVEAKFITDAFGAYTQAIQYYITGDPAYRANGMHIIRTWSHMDPAKYAPYPDDHIHAGVPLMRMLAAAEIFRYSSVNAGTDGYDTSWTAADSENLAGHLITPVIRTLLYGNTFFMNQQTYPIVGELAGYIFTDDRAGYNEGVEWFSVNSTNKDPHTNGSLISLIREIGKKDPLNPYGRAFVQEQEMGRDQAHAWDGINALSEIARIITVQGTKLDPVKGTPSTRRNAVSAYAFGKNRLLAGADTFYAYMMGRTIKWIDTTGGPGKLSEAYRGRQFDPIDELYDVYRYELGVDVRKEAPNVARMRDQADGPKFYWGTKAYNFWNSNPDYNPDYWLSLPRQVAGQTRAALSADSAVRVADRSIALDSRSKDHVADGRDVVRMRASKKGTSIAVRTLMYDSRDGYSPVGVLVRTSGQATLEIRKNMALAPYRTVNLPNTHGKWRYVTYDMDYALVPGSTGGENLAYYTVVGSSKVSVDVDSVNLRAKAQLTPPTFPQGQETTLIGVAGETLERSLAAADSGAESVSYEADGLPGGATVDTATGAFRWKPTRAQKGEVERTVVADDGTTTTVLNVGLVVAPDRARALTAAQSGFNSRTAYVEETRDAFDAAVASVRASIDTADSGAFLDGLVTVQKAVKALRPLNPVLADDSSLDYPSLVTSALSATSVANLVDGDINTTSGDLRAPSSVDFGAGFRVRAEAFGLQARYNFGNRSQGANVYGSNDGQGWTLLTSRETTDTTPGFAMETIPVRAAVKDLSFRFFKIQVDHPGVPTDPSYPGISSFSEFRIHGERFETAQVFSSVKLSSDNPVAGRAVNGDTVTLDLVAARSPAAVDVRVEGVDATVTRTDDTHWKATAVLPEDVAFGRALRFTADCVTTGGQVCSTVSGTTDGSSLDLWNTHVVTVGVAREWVDASTPPWPGTGTTAANGWRMFDGDVTTATDTTTANGWVTVKPTDGSSLDFDGVRVRPRAGYASRSNGTVLQGSTDGGATWKTFLTVSGATSDQQWYLFTPAEHQSIPMLRVLDEHGGNANIAEVQLLRFSSLPR</sequence>
<evidence type="ECO:0000313" key="2">
    <source>
        <dbReference type="EMBL" id="QCN89473.1"/>
    </source>
</evidence>
<dbReference type="SUPFAM" id="SSF48230">
    <property type="entry name" value="Chondroitin AC/alginate lyase"/>
    <property type="match status" value="1"/>
</dbReference>
<protein>
    <recommendedName>
        <fullName evidence="4">F5/8 type C domain-containing protein</fullName>
    </recommendedName>
</protein>
<dbReference type="InterPro" id="IPR008979">
    <property type="entry name" value="Galactose-bd-like_sf"/>
</dbReference>
<keyword evidence="1" id="KW-0732">Signal</keyword>
<dbReference type="InterPro" id="IPR013783">
    <property type="entry name" value="Ig-like_fold"/>
</dbReference>
<evidence type="ECO:0000313" key="3">
    <source>
        <dbReference type="Proteomes" id="UP000501753"/>
    </source>
</evidence>
<dbReference type="Gene3D" id="1.50.10.100">
    <property type="entry name" value="Chondroitin AC/alginate lyase"/>
    <property type="match status" value="1"/>
</dbReference>
<evidence type="ECO:0000256" key="1">
    <source>
        <dbReference type="SAM" id="SignalP"/>
    </source>
</evidence>
<name>A0ABX5U2V8_STRGD</name>
<feature type="chain" id="PRO_5045894166" description="F5/8 type C domain-containing protein" evidence="1">
    <location>
        <begin position="32"/>
        <end position="1171"/>
    </location>
</feature>